<evidence type="ECO:0000313" key="3">
    <source>
        <dbReference type="Proteomes" id="UP000828390"/>
    </source>
</evidence>
<reference evidence="2" key="1">
    <citation type="journal article" date="2019" name="bioRxiv">
        <title>The Genome of the Zebra Mussel, Dreissena polymorpha: A Resource for Invasive Species Research.</title>
        <authorList>
            <person name="McCartney M.A."/>
            <person name="Auch B."/>
            <person name="Kono T."/>
            <person name="Mallez S."/>
            <person name="Zhang Y."/>
            <person name="Obille A."/>
            <person name="Becker A."/>
            <person name="Abrahante J.E."/>
            <person name="Garbe J."/>
            <person name="Badalamenti J.P."/>
            <person name="Herman A."/>
            <person name="Mangelson H."/>
            <person name="Liachko I."/>
            <person name="Sullivan S."/>
            <person name="Sone E.D."/>
            <person name="Koren S."/>
            <person name="Silverstein K.A.T."/>
            <person name="Beckman K.B."/>
            <person name="Gohl D.M."/>
        </authorList>
    </citation>
    <scope>NUCLEOTIDE SEQUENCE</scope>
    <source>
        <strain evidence="2">Duluth1</strain>
        <tissue evidence="2">Whole animal</tissue>
    </source>
</reference>
<proteinExistence type="predicted"/>
<organism evidence="2 3">
    <name type="scientific">Dreissena polymorpha</name>
    <name type="common">Zebra mussel</name>
    <name type="synonym">Mytilus polymorpha</name>
    <dbReference type="NCBI Taxonomy" id="45954"/>
    <lineage>
        <taxon>Eukaryota</taxon>
        <taxon>Metazoa</taxon>
        <taxon>Spiralia</taxon>
        <taxon>Lophotrochozoa</taxon>
        <taxon>Mollusca</taxon>
        <taxon>Bivalvia</taxon>
        <taxon>Autobranchia</taxon>
        <taxon>Heteroconchia</taxon>
        <taxon>Euheterodonta</taxon>
        <taxon>Imparidentia</taxon>
        <taxon>Neoheterodontei</taxon>
        <taxon>Myida</taxon>
        <taxon>Dreissenoidea</taxon>
        <taxon>Dreissenidae</taxon>
        <taxon>Dreissena</taxon>
    </lineage>
</organism>
<reference evidence="2" key="2">
    <citation type="submission" date="2020-11" db="EMBL/GenBank/DDBJ databases">
        <authorList>
            <person name="McCartney M.A."/>
            <person name="Auch B."/>
            <person name="Kono T."/>
            <person name="Mallez S."/>
            <person name="Becker A."/>
            <person name="Gohl D.M."/>
            <person name="Silverstein K.A.T."/>
            <person name="Koren S."/>
            <person name="Bechman K.B."/>
            <person name="Herman A."/>
            <person name="Abrahante J.E."/>
            <person name="Garbe J."/>
        </authorList>
    </citation>
    <scope>NUCLEOTIDE SEQUENCE</scope>
    <source>
        <strain evidence="2">Duluth1</strain>
        <tissue evidence="2">Whole animal</tissue>
    </source>
</reference>
<evidence type="ECO:0000313" key="2">
    <source>
        <dbReference type="EMBL" id="KAH3807465.1"/>
    </source>
</evidence>
<comment type="caution">
    <text evidence="2">The sequence shown here is derived from an EMBL/GenBank/DDBJ whole genome shotgun (WGS) entry which is preliminary data.</text>
</comment>
<feature type="compositionally biased region" description="Basic and acidic residues" evidence="1">
    <location>
        <begin position="34"/>
        <end position="46"/>
    </location>
</feature>
<accession>A0A9D4G2M6</accession>
<dbReference type="AlphaFoldDB" id="A0A9D4G2M6"/>
<keyword evidence="3" id="KW-1185">Reference proteome</keyword>
<evidence type="ECO:0000256" key="1">
    <source>
        <dbReference type="SAM" id="MobiDB-lite"/>
    </source>
</evidence>
<dbReference type="Proteomes" id="UP000828390">
    <property type="component" value="Unassembled WGS sequence"/>
</dbReference>
<dbReference type="EMBL" id="JAIWYP010000006">
    <property type="protein sequence ID" value="KAH3807465.1"/>
    <property type="molecule type" value="Genomic_DNA"/>
</dbReference>
<gene>
    <name evidence="2" type="ORF">DPMN_135805</name>
</gene>
<protein>
    <submittedName>
        <fullName evidence="2">Uncharacterized protein</fullName>
    </submittedName>
</protein>
<feature type="region of interest" description="Disordered" evidence="1">
    <location>
        <begin position="16"/>
        <end position="60"/>
    </location>
</feature>
<name>A0A9D4G2M6_DREPO</name>
<sequence length="60" mass="6733">MPFGVHHPLMHIYTHTKFQGNPPKHFQDMAPDTKVPDGRTDSRTDGQRQNNIPAPLAGDN</sequence>